<dbReference type="SUPFAM" id="SSF52768">
    <property type="entry name" value="Arginase/deacetylase"/>
    <property type="match status" value="1"/>
</dbReference>
<protein>
    <recommendedName>
        <fullName evidence="2">Arginase</fullName>
    </recommendedName>
</protein>
<dbReference type="InterPro" id="IPR023696">
    <property type="entry name" value="Ureohydrolase_dom_sf"/>
</dbReference>
<dbReference type="EMBL" id="BART01004110">
    <property type="protein sequence ID" value="GAG66461.1"/>
    <property type="molecule type" value="Genomic_DNA"/>
</dbReference>
<proteinExistence type="predicted"/>
<dbReference type="AlphaFoldDB" id="X1B3C0"/>
<sequence>YKKENAFLNLVSIDSRIDWKNDPELINSQYYLNKIISGKEIPVQYYNIGHQDYLTDKKLLKELRQKHFDSFRVGVVRSDIKEMEPVLRDAHIVSLDISAVRQSDSPGHFNPSPNGFYGEEICQLAKYAGQSDNLQVFGIFEINPALDINNQSSRLAAQIIWYLFEGMSQKIIENPAKQKNRFTKYIVNLSGVGKDIVFYKSNHTERWWLKVPISKTNSARAEFIACTYKDYMKASSQEIPDRWWKAFQKQG</sequence>
<dbReference type="GO" id="GO:0046872">
    <property type="term" value="F:metal ion binding"/>
    <property type="evidence" value="ECO:0007669"/>
    <property type="project" value="InterPro"/>
</dbReference>
<dbReference type="Gene3D" id="3.40.800.10">
    <property type="entry name" value="Ureohydrolase domain"/>
    <property type="match status" value="1"/>
</dbReference>
<evidence type="ECO:0008006" key="2">
    <source>
        <dbReference type="Google" id="ProtNLM"/>
    </source>
</evidence>
<gene>
    <name evidence="1" type="ORF">S01H4_10627</name>
</gene>
<comment type="caution">
    <text evidence="1">The sequence shown here is derived from an EMBL/GenBank/DDBJ whole genome shotgun (WGS) entry which is preliminary data.</text>
</comment>
<dbReference type="PROSITE" id="PS51409">
    <property type="entry name" value="ARGINASE_2"/>
    <property type="match status" value="1"/>
</dbReference>
<dbReference type="InterPro" id="IPR006035">
    <property type="entry name" value="Ureohydrolase"/>
</dbReference>
<organism evidence="1">
    <name type="scientific">marine sediment metagenome</name>
    <dbReference type="NCBI Taxonomy" id="412755"/>
    <lineage>
        <taxon>unclassified sequences</taxon>
        <taxon>metagenomes</taxon>
        <taxon>ecological metagenomes</taxon>
    </lineage>
</organism>
<evidence type="ECO:0000313" key="1">
    <source>
        <dbReference type="EMBL" id="GAG66461.1"/>
    </source>
</evidence>
<dbReference type="Pfam" id="PF00491">
    <property type="entry name" value="Arginase"/>
    <property type="match status" value="1"/>
</dbReference>
<name>X1B3C0_9ZZZZ</name>
<feature type="non-terminal residue" evidence="1">
    <location>
        <position position="1"/>
    </location>
</feature>
<reference evidence="1" key="1">
    <citation type="journal article" date="2014" name="Front. Microbiol.">
        <title>High frequency of phylogenetically diverse reductive dehalogenase-homologous genes in deep subseafloor sedimentary metagenomes.</title>
        <authorList>
            <person name="Kawai M."/>
            <person name="Futagami T."/>
            <person name="Toyoda A."/>
            <person name="Takaki Y."/>
            <person name="Nishi S."/>
            <person name="Hori S."/>
            <person name="Arai W."/>
            <person name="Tsubouchi T."/>
            <person name="Morono Y."/>
            <person name="Uchiyama I."/>
            <person name="Ito T."/>
            <person name="Fujiyama A."/>
            <person name="Inagaki F."/>
            <person name="Takami H."/>
        </authorList>
    </citation>
    <scope>NUCLEOTIDE SEQUENCE</scope>
    <source>
        <strain evidence="1">Expedition CK06-06</strain>
    </source>
</reference>
<accession>X1B3C0</accession>